<evidence type="ECO:0000259" key="4">
    <source>
        <dbReference type="Pfam" id="PF02872"/>
    </source>
</evidence>
<dbReference type="InterPro" id="IPR029052">
    <property type="entry name" value="Metallo-depent_PP-like"/>
</dbReference>
<evidence type="ECO:0000256" key="2">
    <source>
        <dbReference type="RuleBase" id="RU362119"/>
    </source>
</evidence>
<dbReference type="Proteomes" id="UP000316225">
    <property type="component" value="Unassembled WGS sequence"/>
</dbReference>
<dbReference type="OrthoDB" id="9803927at2"/>
<organism evidence="5 6">
    <name type="scientific">Paracoccus sulfuroxidans</name>
    <dbReference type="NCBI Taxonomy" id="384678"/>
    <lineage>
        <taxon>Bacteria</taxon>
        <taxon>Pseudomonadati</taxon>
        <taxon>Pseudomonadota</taxon>
        <taxon>Alphaproteobacteria</taxon>
        <taxon>Rhodobacterales</taxon>
        <taxon>Paracoccaceae</taxon>
        <taxon>Paracoccus</taxon>
    </lineage>
</organism>
<accession>A0A562NX56</accession>
<keyword evidence="2" id="KW-0378">Hydrolase</keyword>
<dbReference type="SUPFAM" id="SSF55816">
    <property type="entry name" value="5'-nucleotidase (syn. UDP-sugar hydrolase), C-terminal domain"/>
    <property type="match status" value="1"/>
</dbReference>
<sequence>MRRGAAAMTELRILATTDLHMHVLSYDYFAERPSDSFGLERTAALIAAERATATNSLLLDNGDFLQGNPMGDYLAEASRTSRHRPHPAIAAMNLLQYDAATLGNHDFSFGLPFLERTLSGAQFPYVSTNITRGAGLPLVDRIVLRRELMGQDGIRRPIAIGLLGFLPPQTAEWEPELRGVMEIDDILIAAERGIAALKQDGADLIIALSHSGIGPLAASPRMENAATALAALPGIDVVIAGHTHRIFPAPDHGDSPGIDAELGSLAGKPAVMAGFWGSHLGVINLTLAPTVEGRWRIEGFTSHAKPVPKGANLSSSLRAAMQGSHRDTIRHFQRRIGYGTTPLTSHFTHVGHDPALKLVTTAQSWYVRRMLRDSRWRDLPILSAAAPFRAGGRGGPDHYTSVPAGPLTLRNVSDLYLFPNRVCAILVTGTDLRHWLERSAGMFQRVTPGIADQPLIDPDFPGYNFDVIDGLEWKIDLTVPAGSAGRVTDLCHRGRPVAPDQRFVLVTNNYRLSESGFFGAVAANKPVLFEGAARTRDVLRRYIARRPVLDQTGQLGWRFQPCPGTSVLFDTAPTAVAHLGDLVPRVEPVGPTASGFLRMRLHL</sequence>
<dbReference type="InterPro" id="IPR006179">
    <property type="entry name" value="5_nucleotidase/apyrase"/>
</dbReference>
<dbReference type="SUPFAM" id="SSF56300">
    <property type="entry name" value="Metallo-dependent phosphatases"/>
    <property type="match status" value="1"/>
</dbReference>
<dbReference type="GO" id="GO:0000166">
    <property type="term" value="F:nucleotide binding"/>
    <property type="evidence" value="ECO:0007669"/>
    <property type="project" value="UniProtKB-KW"/>
</dbReference>
<protein>
    <submittedName>
        <fullName evidence="5">2',3'-cyclic-nucleotide 2'-phosphodiesterase/3'-nucleotidase</fullName>
    </submittedName>
</protein>
<gene>
    <name evidence="5" type="ORF">IQ24_00531</name>
</gene>
<dbReference type="RefSeq" id="WP_145396182.1">
    <property type="nucleotide sequence ID" value="NZ_VLKU01000002.1"/>
</dbReference>
<dbReference type="GO" id="GO:0030288">
    <property type="term" value="C:outer membrane-bounded periplasmic space"/>
    <property type="evidence" value="ECO:0007669"/>
    <property type="project" value="TreeGrafter"/>
</dbReference>
<dbReference type="Pfam" id="PF02872">
    <property type="entry name" value="5_nucleotid_C"/>
    <property type="match status" value="1"/>
</dbReference>
<name>A0A562NX56_9RHOB</name>
<dbReference type="Gene3D" id="3.60.21.10">
    <property type="match status" value="1"/>
</dbReference>
<comment type="caution">
    <text evidence="5">The sequence shown here is derived from an EMBL/GenBank/DDBJ whole genome shotgun (WGS) entry which is preliminary data.</text>
</comment>
<comment type="similarity">
    <text evidence="2">Belongs to the 5'-nucleotidase family.</text>
</comment>
<evidence type="ECO:0000313" key="5">
    <source>
        <dbReference type="EMBL" id="TWI36749.1"/>
    </source>
</evidence>
<dbReference type="InterPro" id="IPR036907">
    <property type="entry name" value="5'-Nucleotdase_C_sf"/>
</dbReference>
<feature type="domain" description="Calcineurin-like phosphoesterase" evidence="3">
    <location>
        <begin position="11"/>
        <end position="245"/>
    </location>
</feature>
<dbReference type="PANTHER" id="PTHR11575">
    <property type="entry name" value="5'-NUCLEOTIDASE-RELATED"/>
    <property type="match status" value="1"/>
</dbReference>
<proteinExistence type="inferred from homology"/>
<dbReference type="InterPro" id="IPR004843">
    <property type="entry name" value="Calcineurin-like_PHP"/>
</dbReference>
<dbReference type="PRINTS" id="PR01607">
    <property type="entry name" value="APYRASEFAMLY"/>
</dbReference>
<keyword evidence="1" id="KW-0732">Signal</keyword>
<dbReference type="AlphaFoldDB" id="A0A562NX56"/>
<dbReference type="Pfam" id="PF00149">
    <property type="entry name" value="Metallophos"/>
    <property type="match status" value="1"/>
</dbReference>
<keyword evidence="2" id="KW-0547">Nucleotide-binding</keyword>
<reference evidence="5 6" key="1">
    <citation type="journal article" date="2015" name="Stand. Genomic Sci.">
        <title>Genomic Encyclopedia of Bacterial and Archaeal Type Strains, Phase III: the genomes of soil and plant-associated and newly described type strains.</title>
        <authorList>
            <person name="Whitman W.B."/>
            <person name="Woyke T."/>
            <person name="Klenk H.P."/>
            <person name="Zhou Y."/>
            <person name="Lilburn T.G."/>
            <person name="Beck B.J."/>
            <person name="De Vos P."/>
            <person name="Vandamme P."/>
            <person name="Eisen J.A."/>
            <person name="Garrity G."/>
            <person name="Hugenholtz P."/>
            <person name="Kyrpides N.C."/>
        </authorList>
    </citation>
    <scope>NUCLEOTIDE SEQUENCE [LARGE SCALE GENOMIC DNA]</scope>
    <source>
        <strain evidence="5 6">CGMCC 1.5364</strain>
    </source>
</reference>
<dbReference type="EMBL" id="VLKU01000002">
    <property type="protein sequence ID" value="TWI36749.1"/>
    <property type="molecule type" value="Genomic_DNA"/>
</dbReference>
<keyword evidence="6" id="KW-1185">Reference proteome</keyword>
<dbReference type="PANTHER" id="PTHR11575:SF6">
    <property type="entry name" value="2',3'-CYCLIC-NUCLEOTIDE 2'-PHOSPHODIESTERASE_3'-NUCLEOTIDASE"/>
    <property type="match status" value="1"/>
</dbReference>
<dbReference type="InterPro" id="IPR008334">
    <property type="entry name" value="5'-Nucleotdase_C"/>
</dbReference>
<evidence type="ECO:0000256" key="1">
    <source>
        <dbReference type="ARBA" id="ARBA00022729"/>
    </source>
</evidence>
<feature type="domain" description="5'-Nucleotidase C-terminal" evidence="4">
    <location>
        <begin position="400"/>
        <end position="516"/>
    </location>
</feature>
<dbReference type="Gene3D" id="3.90.780.10">
    <property type="entry name" value="5'-Nucleotidase, C-terminal domain"/>
    <property type="match status" value="1"/>
</dbReference>
<dbReference type="GO" id="GO:0016787">
    <property type="term" value="F:hydrolase activity"/>
    <property type="evidence" value="ECO:0007669"/>
    <property type="project" value="UniProtKB-KW"/>
</dbReference>
<evidence type="ECO:0000313" key="6">
    <source>
        <dbReference type="Proteomes" id="UP000316225"/>
    </source>
</evidence>
<dbReference type="NCBIfam" id="NF006938">
    <property type="entry name" value="PRK09420.1"/>
    <property type="match status" value="1"/>
</dbReference>
<evidence type="ECO:0000259" key="3">
    <source>
        <dbReference type="Pfam" id="PF00149"/>
    </source>
</evidence>
<dbReference type="GO" id="GO:0009166">
    <property type="term" value="P:nucleotide catabolic process"/>
    <property type="evidence" value="ECO:0007669"/>
    <property type="project" value="InterPro"/>
</dbReference>